<comment type="similarity">
    <text evidence="1 9 10">Belongs to the xylose isomerase family.</text>
</comment>
<dbReference type="NCBIfam" id="NF003998">
    <property type="entry name" value="PRK05474.1"/>
    <property type="match status" value="1"/>
</dbReference>
<dbReference type="Gene3D" id="3.20.20.150">
    <property type="entry name" value="Divalent-metal-dependent TIM barrel enzymes"/>
    <property type="match status" value="1"/>
</dbReference>
<dbReference type="STRING" id="1335309.GA0116948_10416"/>
<evidence type="ECO:0000313" key="13">
    <source>
        <dbReference type="Proteomes" id="UP000242818"/>
    </source>
</evidence>
<keyword evidence="13" id="KW-1185">Reference proteome</keyword>
<dbReference type="EC" id="5.3.1.5" evidence="3 9"/>
<feature type="binding site" evidence="9">
    <location>
        <position position="336"/>
    </location>
    <ligand>
        <name>Mg(2+)</name>
        <dbReference type="ChEBI" id="CHEBI:18420"/>
        <label>2</label>
    </ligand>
</feature>
<comment type="subcellular location">
    <subcellularLocation>
        <location evidence="9 11">Cytoplasm</location>
    </subcellularLocation>
</comment>
<dbReference type="SUPFAM" id="SSF51658">
    <property type="entry name" value="Xylose isomerase-like"/>
    <property type="match status" value="1"/>
</dbReference>
<comment type="subunit">
    <text evidence="2 9 11">Homotetramer.</text>
</comment>
<feature type="binding site" evidence="9">
    <location>
        <position position="295"/>
    </location>
    <ligand>
        <name>Mg(2+)</name>
        <dbReference type="ChEBI" id="CHEBI:18420"/>
        <label>1</label>
    </ligand>
</feature>
<dbReference type="GO" id="GO:0009045">
    <property type="term" value="F:xylose isomerase activity"/>
    <property type="evidence" value="ECO:0007669"/>
    <property type="project" value="UniProtKB-UniRule"/>
</dbReference>
<evidence type="ECO:0000256" key="11">
    <source>
        <dbReference type="RuleBase" id="RU000610"/>
    </source>
</evidence>
<feature type="binding site" evidence="9">
    <location>
        <position position="366"/>
    </location>
    <ligand>
        <name>Mg(2+)</name>
        <dbReference type="ChEBI" id="CHEBI:18420"/>
        <label>1</label>
    </ligand>
</feature>
<gene>
    <name evidence="9" type="primary">xylA</name>
    <name evidence="12" type="ORF">GA0116948_10416</name>
</gene>
<keyword evidence="4 9" id="KW-0859">Xylose metabolism</keyword>
<dbReference type="HAMAP" id="MF_00455">
    <property type="entry name" value="Xylose_isom_A"/>
    <property type="match status" value="1"/>
</dbReference>
<evidence type="ECO:0000256" key="6">
    <source>
        <dbReference type="ARBA" id="ARBA00023235"/>
    </source>
</evidence>
<organism evidence="12 13">
    <name type="scientific">Chitinophaga costaii</name>
    <dbReference type="NCBI Taxonomy" id="1335309"/>
    <lineage>
        <taxon>Bacteria</taxon>
        <taxon>Pseudomonadati</taxon>
        <taxon>Bacteroidota</taxon>
        <taxon>Chitinophagia</taxon>
        <taxon>Chitinophagales</taxon>
        <taxon>Chitinophagaceae</taxon>
        <taxon>Chitinophaga</taxon>
    </lineage>
</organism>
<keyword evidence="7 9" id="KW-0119">Carbohydrate metabolism</keyword>
<evidence type="ECO:0000256" key="8">
    <source>
        <dbReference type="ARBA" id="ARBA00033659"/>
    </source>
</evidence>
<dbReference type="Proteomes" id="UP000242818">
    <property type="component" value="Unassembled WGS sequence"/>
</dbReference>
<feature type="binding site" evidence="9">
    <location>
        <position position="334"/>
    </location>
    <ligand>
        <name>Mg(2+)</name>
        <dbReference type="ChEBI" id="CHEBI:18420"/>
        <label>2</label>
    </ligand>
</feature>
<accession>A0A1C4C9I2</accession>
<dbReference type="GO" id="GO:0042732">
    <property type="term" value="P:D-xylose metabolic process"/>
    <property type="evidence" value="ECO:0007669"/>
    <property type="project" value="UniProtKB-UniRule"/>
</dbReference>
<keyword evidence="6 9" id="KW-0413">Isomerase</keyword>
<evidence type="ECO:0000256" key="2">
    <source>
        <dbReference type="ARBA" id="ARBA00011881"/>
    </source>
</evidence>
<dbReference type="GO" id="GO:0005737">
    <property type="term" value="C:cytoplasm"/>
    <property type="evidence" value="ECO:0007669"/>
    <property type="project" value="UniProtKB-SubCell"/>
</dbReference>
<evidence type="ECO:0000256" key="10">
    <source>
        <dbReference type="RuleBase" id="RU000609"/>
    </source>
</evidence>
<feature type="binding site" evidence="9">
    <location>
        <position position="298"/>
    </location>
    <ligand>
        <name>Mg(2+)</name>
        <dbReference type="ChEBI" id="CHEBI:18420"/>
        <label>2</label>
    </ligand>
</feature>
<protein>
    <recommendedName>
        <fullName evidence="3 9">Xylose isomerase</fullName>
        <ecNumber evidence="3 9">5.3.1.5</ecNumber>
    </recommendedName>
</protein>
<evidence type="ECO:0000256" key="5">
    <source>
        <dbReference type="ARBA" id="ARBA00022723"/>
    </source>
</evidence>
<proteinExistence type="inferred from homology"/>
<dbReference type="PROSITE" id="PS51415">
    <property type="entry name" value="XYLOSE_ISOMERASE"/>
    <property type="match status" value="1"/>
</dbReference>
<keyword evidence="5 9" id="KW-0479">Metal-binding</keyword>
<dbReference type="PANTHER" id="PTHR48408:SF1">
    <property type="entry name" value="XYLOSE ISOMERASE"/>
    <property type="match status" value="1"/>
</dbReference>
<dbReference type="NCBIfam" id="TIGR02630">
    <property type="entry name" value="xylose_isom_A"/>
    <property type="match status" value="1"/>
</dbReference>
<comment type="catalytic activity">
    <reaction evidence="8 9 10">
        <text>alpha-D-xylose = alpha-D-xylulofuranose</text>
        <dbReference type="Rhea" id="RHEA:22816"/>
        <dbReference type="ChEBI" id="CHEBI:28518"/>
        <dbReference type="ChEBI" id="CHEBI:188998"/>
        <dbReference type="EC" id="5.3.1.5"/>
    </reaction>
</comment>
<feature type="binding site" evidence="9">
    <location>
        <position position="259"/>
    </location>
    <ligand>
        <name>Mg(2+)</name>
        <dbReference type="ChEBI" id="CHEBI:18420"/>
        <label>1</label>
    </ligand>
</feature>
<comment type="cofactor">
    <cofactor evidence="9">
        <name>Mg(2+)</name>
        <dbReference type="ChEBI" id="CHEBI:18420"/>
    </cofactor>
    <text evidence="9">Binds 2 magnesium ions per subunit.</text>
</comment>
<dbReference type="PRINTS" id="PR00688">
    <property type="entry name" value="XYLOSISMRASE"/>
</dbReference>
<evidence type="ECO:0000313" key="12">
    <source>
        <dbReference type="EMBL" id="SCC15653.1"/>
    </source>
</evidence>
<dbReference type="PANTHER" id="PTHR48408">
    <property type="match status" value="1"/>
</dbReference>
<evidence type="ECO:0000256" key="3">
    <source>
        <dbReference type="ARBA" id="ARBA00011958"/>
    </source>
</evidence>
<name>A0A1C4C9I2_9BACT</name>
<dbReference type="EMBL" id="FMAR01000004">
    <property type="protein sequence ID" value="SCC15653.1"/>
    <property type="molecule type" value="Genomic_DNA"/>
</dbReference>
<feature type="active site" evidence="9">
    <location>
        <position position="131"/>
    </location>
</feature>
<feature type="active site" evidence="9">
    <location>
        <position position="128"/>
    </location>
</feature>
<evidence type="ECO:0000256" key="4">
    <source>
        <dbReference type="ARBA" id="ARBA00022629"/>
    </source>
</evidence>
<dbReference type="InterPro" id="IPR013452">
    <property type="entry name" value="Xylose_isom_bac"/>
</dbReference>
<keyword evidence="9" id="KW-0963">Cytoplasm</keyword>
<dbReference type="FunFam" id="3.20.20.150:FF:000002">
    <property type="entry name" value="Xylose isomerase"/>
    <property type="match status" value="1"/>
</dbReference>
<dbReference type="AlphaFoldDB" id="A0A1C4C9I2"/>
<dbReference type="GO" id="GO:0000287">
    <property type="term" value="F:magnesium ion binding"/>
    <property type="evidence" value="ECO:0007669"/>
    <property type="project" value="UniProtKB-UniRule"/>
</dbReference>
<dbReference type="InterPro" id="IPR001998">
    <property type="entry name" value="Xylose_isomerase"/>
</dbReference>
<keyword evidence="9" id="KW-0460">Magnesium</keyword>
<evidence type="ECO:0000256" key="1">
    <source>
        <dbReference type="ARBA" id="ARBA00005765"/>
    </source>
</evidence>
<evidence type="ECO:0000256" key="9">
    <source>
        <dbReference type="HAMAP-Rule" id="MF_00455"/>
    </source>
</evidence>
<feature type="binding site" evidence="9">
    <location>
        <position position="295"/>
    </location>
    <ligand>
        <name>Mg(2+)</name>
        <dbReference type="ChEBI" id="CHEBI:18420"/>
        <label>2</label>
    </ligand>
</feature>
<reference evidence="12 13" key="1">
    <citation type="submission" date="2016-08" db="EMBL/GenBank/DDBJ databases">
        <authorList>
            <person name="Seilhamer J.J."/>
        </authorList>
    </citation>
    <scope>NUCLEOTIDE SEQUENCE [LARGE SCALE GENOMIC DNA]</scope>
    <source>
        <strain evidence="12 13">A37T2</strain>
    </source>
</reference>
<dbReference type="InterPro" id="IPR036237">
    <property type="entry name" value="Xyl_isomerase-like_sf"/>
</dbReference>
<sequence>MLAQKIQRENNLIPLYKFHHMANMVLGNKEFFKGIGQIKYEGPQTDNPLAYRWYDEQRVVAGKTMKAHLCFAVAYWHSFCGNGGDPFGGATHIFPWDEKSDAVARAKDKMDAAFEFITKVNFPFYCFHDVDVVDHTSDVAENEKRLQALTAYAKEKQAASGVKLLWGTANLFSHRRYMNGAATNPDFSVLAHAGAQVKAALDATIALGGENYVFWGGREGYMTLLNTNMKREQEHLARFLHTAKDYARQQGFKGNFFIEPKPCEPTKHQYDYDAATVIGFLRKYDLLQDFKLNLEVNHATLAGHTFQHELQVAIDEGLLGSMDANRGDYQNGWDTDQFPNNINEITEAMLIILEGGGFKGGGINFDAKIRRNSTDPADLFHAHIGGADTFARSLLVADNILQHSDYKKIRADRYASYNSGKGQEFEAGKLNLEDLRNIAAASGEPSVISGKQEYLENLINRYI</sequence>
<feature type="binding site" evidence="9">
    <location>
        <position position="323"/>
    </location>
    <ligand>
        <name>Mg(2+)</name>
        <dbReference type="ChEBI" id="CHEBI:18420"/>
        <label>1</label>
    </ligand>
</feature>
<evidence type="ECO:0000256" key="7">
    <source>
        <dbReference type="ARBA" id="ARBA00023277"/>
    </source>
</evidence>